<protein>
    <recommendedName>
        <fullName evidence="3">DUF4200 domain-containing protein</fullName>
    </recommendedName>
</protein>
<evidence type="ECO:0000259" key="3">
    <source>
        <dbReference type="Pfam" id="PF13863"/>
    </source>
</evidence>
<evidence type="ECO:0000313" key="4">
    <source>
        <dbReference type="EMBL" id="EDV24033.1"/>
    </source>
</evidence>
<dbReference type="Proteomes" id="UP000009022">
    <property type="component" value="Unassembled WGS sequence"/>
</dbReference>
<dbReference type="EMBL" id="DS985246">
    <property type="protein sequence ID" value="EDV24033.1"/>
    <property type="molecule type" value="Genomic_DNA"/>
</dbReference>
<keyword evidence="5" id="KW-1185">Reference proteome</keyword>
<feature type="coiled-coil region" evidence="2">
    <location>
        <begin position="60"/>
        <end position="98"/>
    </location>
</feature>
<feature type="coiled-coil region" evidence="2">
    <location>
        <begin position="134"/>
        <end position="164"/>
    </location>
</feature>
<dbReference type="RefSeq" id="XP_002113559.1">
    <property type="nucleotide sequence ID" value="XM_002113523.1"/>
</dbReference>
<dbReference type="KEGG" id="tad:TRIADDRAFT_57096"/>
<sequence>MAAQRLYRLELEDPKENVFVTQLGGDSNYDGDNVQRYAIVKESADKLLDTGINTLQSTLLLKKEIEVDQVQNELDAKREEFARRMQACTERRVELEKKQQTIKDRIQKFEKFLNENEAKRKRAIQKYQVEHRTREQKTVELELLKQQLAEYQQQNRRLKLLVERYSVFEKFLQLVVERLPEKYLETNDSIIRALMMRHQTLNSTNKRLLKQLHAATDEIENRHQKYLELKQTFEHQLLVYNGKIASKQNKLEAGINKNNALLQELADSSNIKRNQSQLLGQICMAIGNIAEHCQRKHAKPISSLSHVQQLTKIQEFIKEKGEIQKMAKQ</sequence>
<dbReference type="InterPro" id="IPR025252">
    <property type="entry name" value="DUF4200"/>
</dbReference>
<dbReference type="PhylomeDB" id="B3S0L8"/>
<dbReference type="InterPro" id="IPR051147">
    <property type="entry name" value="CFAP_domain-containing"/>
</dbReference>
<evidence type="ECO:0000313" key="5">
    <source>
        <dbReference type="Proteomes" id="UP000009022"/>
    </source>
</evidence>
<evidence type="ECO:0000256" key="1">
    <source>
        <dbReference type="ARBA" id="ARBA00023054"/>
    </source>
</evidence>
<feature type="domain" description="DUF4200" evidence="3">
    <location>
        <begin position="60"/>
        <end position="177"/>
    </location>
</feature>
<reference evidence="4 5" key="1">
    <citation type="journal article" date="2008" name="Nature">
        <title>The Trichoplax genome and the nature of placozoans.</title>
        <authorList>
            <person name="Srivastava M."/>
            <person name="Begovic E."/>
            <person name="Chapman J."/>
            <person name="Putnam N.H."/>
            <person name="Hellsten U."/>
            <person name="Kawashima T."/>
            <person name="Kuo A."/>
            <person name="Mitros T."/>
            <person name="Salamov A."/>
            <person name="Carpenter M.L."/>
            <person name="Signorovitch A.Y."/>
            <person name="Moreno M.A."/>
            <person name="Kamm K."/>
            <person name="Grimwood J."/>
            <person name="Schmutz J."/>
            <person name="Shapiro H."/>
            <person name="Grigoriev I.V."/>
            <person name="Buss L.W."/>
            <person name="Schierwater B."/>
            <person name="Dellaporta S.L."/>
            <person name="Rokhsar D.S."/>
        </authorList>
    </citation>
    <scope>NUCLEOTIDE SEQUENCE [LARGE SCALE GENOMIC DNA]</scope>
    <source>
        <strain evidence="4 5">Grell-BS-1999</strain>
    </source>
</reference>
<gene>
    <name evidence="4" type="ORF">TRIADDRAFT_57096</name>
</gene>
<dbReference type="STRING" id="10228.B3S0L8"/>
<dbReference type="GeneID" id="6754402"/>
<name>B3S0L8_TRIAD</name>
<dbReference type="OrthoDB" id="2134857at2759"/>
<dbReference type="HOGENOM" id="CLU_049381_0_0_1"/>
<keyword evidence="1 2" id="KW-0175">Coiled coil</keyword>
<dbReference type="CTD" id="6754402"/>
<dbReference type="PANTHER" id="PTHR21683">
    <property type="entry name" value="COILED-COIL DOMAIN-CONTAINING PROTEIN 42 LIKE-2-LIKE-RELATED"/>
    <property type="match status" value="1"/>
</dbReference>
<dbReference type="GO" id="GO:0005856">
    <property type="term" value="C:cytoskeleton"/>
    <property type="evidence" value="ECO:0007669"/>
    <property type="project" value="UniProtKB-ARBA"/>
</dbReference>
<dbReference type="eggNOG" id="ENOG502QPVT">
    <property type="taxonomic scope" value="Eukaryota"/>
</dbReference>
<evidence type="ECO:0000256" key="2">
    <source>
        <dbReference type="SAM" id="Coils"/>
    </source>
</evidence>
<dbReference type="PANTHER" id="PTHR21683:SF18">
    <property type="entry name" value="COILED-COIL DOMAIN-CONTAINING PROTEIN 42 HOMOLOG"/>
    <property type="match status" value="1"/>
</dbReference>
<dbReference type="AlphaFoldDB" id="B3S0L8"/>
<accession>B3S0L8</accession>
<organism evidence="4 5">
    <name type="scientific">Trichoplax adhaerens</name>
    <name type="common">Trichoplax reptans</name>
    <dbReference type="NCBI Taxonomy" id="10228"/>
    <lineage>
        <taxon>Eukaryota</taxon>
        <taxon>Metazoa</taxon>
        <taxon>Placozoa</taxon>
        <taxon>Uniplacotomia</taxon>
        <taxon>Trichoplacea</taxon>
        <taxon>Trichoplacidae</taxon>
        <taxon>Trichoplax</taxon>
    </lineage>
</organism>
<dbReference type="Pfam" id="PF13863">
    <property type="entry name" value="DUF4200"/>
    <property type="match status" value="1"/>
</dbReference>
<dbReference type="InParanoid" id="B3S0L8"/>
<dbReference type="OMA" id="RRAIHKY"/>
<proteinExistence type="predicted"/>